<dbReference type="OrthoDB" id="9994419at2759"/>
<comment type="caution">
    <text evidence="1">The sequence shown here is derived from an EMBL/GenBank/DDBJ whole genome shotgun (WGS) entry which is preliminary data.</text>
</comment>
<protein>
    <recommendedName>
        <fullName evidence="3">F-box domain-containing protein</fullName>
    </recommendedName>
</protein>
<evidence type="ECO:0008006" key="3">
    <source>
        <dbReference type="Google" id="ProtNLM"/>
    </source>
</evidence>
<dbReference type="Proteomes" id="UP000664132">
    <property type="component" value="Unassembled WGS sequence"/>
</dbReference>
<reference evidence="1" key="1">
    <citation type="submission" date="2021-02" db="EMBL/GenBank/DDBJ databases">
        <title>Genome sequence Cadophora malorum strain M34.</title>
        <authorList>
            <person name="Stefanovic E."/>
            <person name="Vu D."/>
            <person name="Scully C."/>
            <person name="Dijksterhuis J."/>
            <person name="Roader J."/>
            <person name="Houbraken J."/>
        </authorList>
    </citation>
    <scope>NUCLEOTIDE SEQUENCE</scope>
    <source>
        <strain evidence="1">M34</strain>
    </source>
</reference>
<dbReference type="InterPro" id="IPR032675">
    <property type="entry name" value="LRR_dom_sf"/>
</dbReference>
<keyword evidence="2" id="KW-1185">Reference proteome</keyword>
<evidence type="ECO:0000313" key="2">
    <source>
        <dbReference type="Proteomes" id="UP000664132"/>
    </source>
</evidence>
<sequence length="490" mass="55219">MGSLSFMDWVSSVKGTPAHAAGSSPLERLPTEILNRILLYVARPTTRKGWDIPHALPGEYSSRPNSLLSCLQVSHRLHDIALFMMYRDPNVKTPKVSSITRFFDTLEQNPDLNSLVRTFDITRSALCGYNLTSDKLSRLPRLRDLRLSLSHVKDARMLHRLVFGLPDLEALTLDVSCLNEKTQMLRGAFDALPDELSSTIRSLKFIDTSGAGGLHIPGVLESLLPRMRKLRVLDVSRTCVTVEALKSIPSSARLTHLNIWGCRDLDLDALVEFLLSHPAAKDSLAVLKAGYIADGAPLNERQINTFLTQAPATLRSLDLSMSNMGPSNVPHLQKLCSQLEELSVGRNLDMYDIETMLLKPRYDFEDEYRSYPTRELTKEEAKHEAILEPMRNAIAMCRLRRRLDSVTLSDSKEGRRAGESTLRYLNLSSIPADEQGQIKQSVLFGEETGPLEVIEVADIPWEDFGVLRRLCGAVGWREEWEDKRVWVERL</sequence>
<evidence type="ECO:0000313" key="1">
    <source>
        <dbReference type="EMBL" id="KAG4421561.1"/>
    </source>
</evidence>
<accession>A0A8H7TLF3</accession>
<dbReference type="EMBL" id="JAFJYH010000063">
    <property type="protein sequence ID" value="KAG4421561.1"/>
    <property type="molecule type" value="Genomic_DNA"/>
</dbReference>
<name>A0A8H7TLF3_9HELO</name>
<dbReference type="Gene3D" id="3.80.10.10">
    <property type="entry name" value="Ribonuclease Inhibitor"/>
    <property type="match status" value="1"/>
</dbReference>
<organism evidence="1 2">
    <name type="scientific">Cadophora malorum</name>
    <dbReference type="NCBI Taxonomy" id="108018"/>
    <lineage>
        <taxon>Eukaryota</taxon>
        <taxon>Fungi</taxon>
        <taxon>Dikarya</taxon>
        <taxon>Ascomycota</taxon>
        <taxon>Pezizomycotina</taxon>
        <taxon>Leotiomycetes</taxon>
        <taxon>Helotiales</taxon>
        <taxon>Ploettnerulaceae</taxon>
        <taxon>Cadophora</taxon>
    </lineage>
</organism>
<gene>
    <name evidence="1" type="ORF">IFR04_005288</name>
</gene>
<dbReference type="AlphaFoldDB" id="A0A8H7TLF3"/>
<proteinExistence type="predicted"/>
<dbReference type="SUPFAM" id="SSF52047">
    <property type="entry name" value="RNI-like"/>
    <property type="match status" value="1"/>
</dbReference>